<dbReference type="AlphaFoldDB" id="Q47YW1"/>
<evidence type="ECO:0000313" key="1">
    <source>
        <dbReference type="EMBL" id="AAZ28487.1"/>
    </source>
</evidence>
<dbReference type="KEGG" id="cps:CPS_3333"/>
<dbReference type="RefSeq" id="WP_011044095.1">
    <property type="nucleotide sequence ID" value="NC_003910.7"/>
</dbReference>
<accession>Q47YW1</accession>
<organism evidence="1 2">
    <name type="scientific">Colwellia psychrerythraea (strain 34H / ATCC BAA-681)</name>
    <name type="common">Vibrio psychroerythus</name>
    <dbReference type="NCBI Taxonomy" id="167879"/>
    <lineage>
        <taxon>Bacteria</taxon>
        <taxon>Pseudomonadati</taxon>
        <taxon>Pseudomonadota</taxon>
        <taxon>Gammaproteobacteria</taxon>
        <taxon>Alteromonadales</taxon>
        <taxon>Colwelliaceae</taxon>
        <taxon>Colwellia</taxon>
    </lineage>
</organism>
<dbReference type="Proteomes" id="UP000000547">
    <property type="component" value="Chromosome"/>
</dbReference>
<dbReference type="HOGENOM" id="CLU_820644_0_0_6"/>
<proteinExistence type="predicted"/>
<evidence type="ECO:0000313" key="2">
    <source>
        <dbReference type="Proteomes" id="UP000000547"/>
    </source>
</evidence>
<dbReference type="EMBL" id="CP000083">
    <property type="protein sequence ID" value="AAZ28487.1"/>
    <property type="molecule type" value="Genomic_DNA"/>
</dbReference>
<sequence length="338" mass="38759">MLKQFILVAGFDYSRHGLGFSKRISKRMKMLEAKNKGEEIHFHTFDFQSGQANIIKISIDPNGRRIITAVPKHRFKRIKNHLYHRRDGDGEWTFNEEQEGFLSITHVYAAVREIGVDSPNTLHELSIFSHSFIGGPILVNSDQINTSGGHRDIHDLDARFHDFQLPRMSISHQTQFANAYHPDGHNWIWGCFAAIPFRGIMRELMAQPNFRSTGLLDSEKFRLTKLSALHRKILEVRLGITIAASGPVEFEFGTLKRFFCLLMEESYTFAITKASNRKTFGGLPGMSAEPDKTGKLRLSHVKVNRFLLSYIKFYTNYLGIELDSENRHFAAYMPSMTC</sequence>
<name>Q47YW1_COLP3</name>
<protein>
    <submittedName>
        <fullName evidence="1">Uncharacterized protein</fullName>
    </submittedName>
</protein>
<reference evidence="1" key="1">
    <citation type="journal article" date="2005" name="Proc. Natl. Acad. Sci. U.S.A.">
        <title>The psychrophilic lifestyle as revealed by the genome sequence of Colwellia psychrerythraea 34H through genomic and proteomic analyses.</title>
        <authorList>
            <person name="Methe B.A."/>
            <person name="Nelson K.E."/>
            <person name="Deming J.W."/>
            <person name="Momen B."/>
            <person name="Melamud E."/>
            <person name="Zhang X."/>
            <person name="Moult J."/>
            <person name="Madupu R."/>
            <person name="Nelson W.C."/>
            <person name="Dodson R.J."/>
            <person name="Brinkac L.M."/>
            <person name="Daugherty S.C."/>
            <person name="Durkin A.S."/>
            <person name="DeBoy R.T."/>
            <person name="Kolonay J.F."/>
            <person name="Sullivan S.A."/>
            <person name="Zhou L."/>
            <person name="Davidsen T.M."/>
            <person name="Wu M."/>
            <person name="Huston A.L."/>
            <person name="Lewis M."/>
            <person name="Weaver B."/>
            <person name="Weidman J.F."/>
            <person name="Khouri H."/>
            <person name="Utterback T.R."/>
            <person name="Feldblyum T.V."/>
            <person name="Fraser C.M."/>
        </authorList>
    </citation>
    <scope>NUCLEOTIDE SEQUENCE [LARGE SCALE GENOMIC DNA]</scope>
    <source>
        <strain evidence="1">34H</strain>
    </source>
</reference>
<gene>
    <name evidence="1" type="ordered locus">CPS_3333</name>
</gene>